<reference evidence="2" key="1">
    <citation type="submission" date="2017-07" db="EMBL/GenBank/DDBJ databases">
        <authorList>
            <person name="Mikheyev A."/>
            <person name="Grau M."/>
        </authorList>
    </citation>
    <scope>NUCLEOTIDE SEQUENCE</scope>
    <source>
        <tissue evidence="2">Venom_gland</tissue>
    </source>
</reference>
<name>A0A2D4L5I9_9SAUR</name>
<protein>
    <submittedName>
        <fullName evidence="2">Uncharacterized protein</fullName>
    </submittedName>
</protein>
<evidence type="ECO:0000313" key="2">
    <source>
        <dbReference type="EMBL" id="LAB16160.1"/>
    </source>
</evidence>
<evidence type="ECO:0000256" key="1">
    <source>
        <dbReference type="SAM" id="MobiDB-lite"/>
    </source>
</evidence>
<accession>A0A2D4L5I9</accession>
<proteinExistence type="predicted"/>
<reference evidence="2" key="2">
    <citation type="submission" date="2017-11" db="EMBL/GenBank/DDBJ databases">
        <title>Coralsnake Venomics: Analyses of Venom Gland Transcriptomes and Proteomes of Six Brazilian Taxa.</title>
        <authorList>
            <person name="Aird S.D."/>
            <person name="Jorge da Silva N."/>
            <person name="Qiu L."/>
            <person name="Villar-Briones A."/>
            <person name="Aparecida-Saddi V."/>
            <person name="Campos-Telles M.P."/>
            <person name="Grau M."/>
            <person name="Mikheyev A.S."/>
        </authorList>
    </citation>
    <scope>NUCLEOTIDE SEQUENCE</scope>
    <source>
        <tissue evidence="2">Venom_gland</tissue>
    </source>
</reference>
<sequence>MLLAPSKKCCFFGVCVCDLPRSSVVREKEIFYKKLGREKGNLNPLNSVLRFSSIESDAGHNPALTAQRDITAAGSRHKIRQTRNSPVSRQGRKQPKSPPLQSSWFALVRSMPLTSSQDVCKAPESSLRQKRGLAEAGRI</sequence>
<feature type="region of interest" description="Disordered" evidence="1">
    <location>
        <begin position="119"/>
        <end position="139"/>
    </location>
</feature>
<feature type="region of interest" description="Disordered" evidence="1">
    <location>
        <begin position="69"/>
        <end position="101"/>
    </location>
</feature>
<dbReference type="AlphaFoldDB" id="A0A2D4L5I9"/>
<organism evidence="2">
    <name type="scientific">Micrurus paraensis</name>
    <dbReference type="NCBI Taxonomy" id="1970185"/>
    <lineage>
        <taxon>Eukaryota</taxon>
        <taxon>Metazoa</taxon>
        <taxon>Chordata</taxon>
        <taxon>Craniata</taxon>
        <taxon>Vertebrata</taxon>
        <taxon>Euteleostomi</taxon>
        <taxon>Lepidosauria</taxon>
        <taxon>Squamata</taxon>
        <taxon>Bifurcata</taxon>
        <taxon>Unidentata</taxon>
        <taxon>Episquamata</taxon>
        <taxon>Toxicofera</taxon>
        <taxon>Serpentes</taxon>
        <taxon>Colubroidea</taxon>
        <taxon>Elapidae</taxon>
        <taxon>Elapinae</taxon>
        <taxon>Micrurus</taxon>
    </lineage>
</organism>
<dbReference type="EMBL" id="IACL01122198">
    <property type="protein sequence ID" value="LAB16160.1"/>
    <property type="molecule type" value="Transcribed_RNA"/>
</dbReference>